<protein>
    <submittedName>
        <fullName evidence="1">Uncharacterized protein</fullName>
    </submittedName>
</protein>
<dbReference type="EMBL" id="MU155143">
    <property type="protein sequence ID" value="KAF9484465.1"/>
    <property type="molecule type" value="Genomic_DNA"/>
</dbReference>
<evidence type="ECO:0000313" key="1">
    <source>
        <dbReference type="EMBL" id="KAF9484465.1"/>
    </source>
</evidence>
<name>A0A9P6D606_9AGAR</name>
<keyword evidence="2" id="KW-1185">Reference proteome</keyword>
<comment type="caution">
    <text evidence="1">The sequence shown here is derived from an EMBL/GenBank/DDBJ whole genome shotgun (WGS) entry which is preliminary data.</text>
</comment>
<proteinExistence type="predicted"/>
<dbReference type="AlphaFoldDB" id="A0A9P6D606"/>
<dbReference type="OrthoDB" id="10261040at2759"/>
<organism evidence="1 2">
    <name type="scientific">Pholiota conissans</name>
    <dbReference type="NCBI Taxonomy" id="109636"/>
    <lineage>
        <taxon>Eukaryota</taxon>
        <taxon>Fungi</taxon>
        <taxon>Dikarya</taxon>
        <taxon>Basidiomycota</taxon>
        <taxon>Agaricomycotina</taxon>
        <taxon>Agaricomycetes</taxon>
        <taxon>Agaricomycetidae</taxon>
        <taxon>Agaricales</taxon>
        <taxon>Agaricineae</taxon>
        <taxon>Strophariaceae</taxon>
        <taxon>Pholiota</taxon>
    </lineage>
</organism>
<accession>A0A9P6D606</accession>
<evidence type="ECO:0000313" key="2">
    <source>
        <dbReference type="Proteomes" id="UP000807469"/>
    </source>
</evidence>
<sequence>MTTPTDDLATTIREKTTVLDALPLAATAKLLCRASTKELQFDPEHLVLYSSTPPSETTARYLYALAKSAQDGAYALACSSILVGTSNESDDTGDVAFWLGVGDFASASKVLEALGLSGNSVEGTELELTSELNRALESMKGLFSFRIGMVDDSSRMVFFQVGEIGGGWGGLVGAGVWT</sequence>
<reference evidence="1" key="1">
    <citation type="submission" date="2020-11" db="EMBL/GenBank/DDBJ databases">
        <authorList>
            <consortium name="DOE Joint Genome Institute"/>
            <person name="Ahrendt S."/>
            <person name="Riley R."/>
            <person name="Andreopoulos W."/>
            <person name="Labutti K."/>
            <person name="Pangilinan J."/>
            <person name="Ruiz-Duenas F.J."/>
            <person name="Barrasa J.M."/>
            <person name="Sanchez-Garcia M."/>
            <person name="Camarero S."/>
            <person name="Miyauchi S."/>
            <person name="Serrano A."/>
            <person name="Linde D."/>
            <person name="Babiker R."/>
            <person name="Drula E."/>
            <person name="Ayuso-Fernandez I."/>
            <person name="Pacheco R."/>
            <person name="Padilla G."/>
            <person name="Ferreira P."/>
            <person name="Barriuso J."/>
            <person name="Kellner H."/>
            <person name="Castanera R."/>
            <person name="Alfaro M."/>
            <person name="Ramirez L."/>
            <person name="Pisabarro A.G."/>
            <person name="Kuo A."/>
            <person name="Tritt A."/>
            <person name="Lipzen A."/>
            <person name="He G."/>
            <person name="Yan M."/>
            <person name="Ng V."/>
            <person name="Cullen D."/>
            <person name="Martin F."/>
            <person name="Rosso M.-N."/>
            <person name="Henrissat B."/>
            <person name="Hibbett D."/>
            <person name="Martinez A.T."/>
            <person name="Grigoriev I.V."/>
        </authorList>
    </citation>
    <scope>NUCLEOTIDE SEQUENCE</scope>
    <source>
        <strain evidence="1">CIRM-BRFM 674</strain>
    </source>
</reference>
<dbReference type="Proteomes" id="UP000807469">
    <property type="component" value="Unassembled WGS sequence"/>
</dbReference>
<gene>
    <name evidence="1" type="ORF">BDN70DRAFT_928341</name>
</gene>